<sequence length="101" mass="11637">MRVVKIWDADIYRDGGSYGFCFDADDGHWYELFMQTTAFDDDKSATHRPPVIYFEGCNSGHVVQNLSWDEAKVFIKHLSYNNHRFSELALIVANEGRELTG</sequence>
<organism evidence="1 2">
    <name type="scientific">Janthinobacterium agaricidamnosum</name>
    <dbReference type="NCBI Taxonomy" id="55508"/>
    <lineage>
        <taxon>Bacteria</taxon>
        <taxon>Pseudomonadati</taxon>
        <taxon>Pseudomonadota</taxon>
        <taxon>Betaproteobacteria</taxon>
        <taxon>Burkholderiales</taxon>
        <taxon>Oxalobacteraceae</taxon>
        <taxon>Janthinobacterium</taxon>
    </lineage>
</organism>
<dbReference type="EMBL" id="CP033019">
    <property type="protein sequence ID" value="AYM76651.1"/>
    <property type="molecule type" value="Genomic_DNA"/>
</dbReference>
<accession>A0A3G2E8S6</accession>
<dbReference type="Proteomes" id="UP000279594">
    <property type="component" value="Chromosome"/>
</dbReference>
<proteinExistence type="predicted"/>
<keyword evidence="2" id="KW-1185">Reference proteome</keyword>
<dbReference type="RefSeq" id="WP_121669518.1">
    <property type="nucleotide sequence ID" value="NZ_CP033019.1"/>
</dbReference>
<gene>
    <name evidence="1" type="ORF">D9M09_13235</name>
</gene>
<evidence type="ECO:0000313" key="2">
    <source>
        <dbReference type="Proteomes" id="UP000279594"/>
    </source>
</evidence>
<protein>
    <submittedName>
        <fullName evidence="1">Uncharacterized protein</fullName>
    </submittedName>
</protein>
<name>A0A3G2E8S6_9BURK</name>
<evidence type="ECO:0000313" key="1">
    <source>
        <dbReference type="EMBL" id="AYM76651.1"/>
    </source>
</evidence>
<reference evidence="1 2" key="1">
    <citation type="submission" date="2018-10" db="EMBL/GenBank/DDBJ databases">
        <title>Effects of UV and annual dynamics of microbial communities in freshwater RAS systems.</title>
        <authorList>
            <person name="Bekkelund A.K."/>
            <person name="Hansen B.R."/>
            <person name="Stokken H."/>
            <person name="Eriksen B.F."/>
            <person name="Kashulin N.A."/>
        </authorList>
    </citation>
    <scope>NUCLEOTIDE SEQUENCE [LARGE SCALE GENOMIC DNA]</scope>
    <source>
        <strain evidence="1 2">BHSEK</strain>
    </source>
</reference>
<dbReference type="AlphaFoldDB" id="A0A3G2E8S6"/>